<dbReference type="EMBL" id="MU001821">
    <property type="protein sequence ID" value="KAF2796813.1"/>
    <property type="molecule type" value="Genomic_DNA"/>
</dbReference>
<feature type="domain" description="DUF2470" evidence="2">
    <location>
        <begin position="12"/>
        <end position="85"/>
    </location>
</feature>
<dbReference type="Pfam" id="PF10615">
    <property type="entry name" value="DUF2470"/>
    <property type="match status" value="1"/>
</dbReference>
<keyword evidence="1" id="KW-0812">Transmembrane</keyword>
<dbReference type="Gene3D" id="3.20.180.10">
    <property type="entry name" value="PNP-oxidase-like"/>
    <property type="match status" value="1"/>
</dbReference>
<organism evidence="3 4">
    <name type="scientific">Melanomma pulvis-pyrius CBS 109.77</name>
    <dbReference type="NCBI Taxonomy" id="1314802"/>
    <lineage>
        <taxon>Eukaryota</taxon>
        <taxon>Fungi</taxon>
        <taxon>Dikarya</taxon>
        <taxon>Ascomycota</taxon>
        <taxon>Pezizomycotina</taxon>
        <taxon>Dothideomycetes</taxon>
        <taxon>Pleosporomycetidae</taxon>
        <taxon>Pleosporales</taxon>
        <taxon>Melanommataceae</taxon>
        <taxon>Melanomma</taxon>
    </lineage>
</organism>
<keyword evidence="4" id="KW-1185">Reference proteome</keyword>
<dbReference type="Proteomes" id="UP000799757">
    <property type="component" value="Unassembled WGS sequence"/>
</dbReference>
<accession>A0A6A6XL39</accession>
<dbReference type="PANTHER" id="PTHR37783">
    <property type="entry name" value="MEMBRANE PROTEIN, PUTATIVE (AFU_ORTHOLOGUE AFUA_1G04315)-RELATED"/>
    <property type="match status" value="1"/>
</dbReference>
<dbReference type="InterPro" id="IPR037119">
    <property type="entry name" value="Haem_oxidase_HugZ-like_sf"/>
</dbReference>
<evidence type="ECO:0000313" key="4">
    <source>
        <dbReference type="Proteomes" id="UP000799757"/>
    </source>
</evidence>
<gene>
    <name evidence="3" type="ORF">K505DRAFT_270610</name>
</gene>
<dbReference type="AlphaFoldDB" id="A0A6A6XL39"/>
<sequence>MATPDAQEAAAKDRIMKHMNADHQESIRRYIEASEKKSFYQVRDAQMTDINLNHIKISYGGKQAVIPFDPPMKSLREARERLVQMDKDSLQALGRSDITITKFIPPYVHLGHLANFTQCFLTYTFFGRPSNFKAGSLLYNNLLFRLPRFANFCLTIQPYLFGVMIIIHIFETVLMIRKLAKHGLTPFELIWWYWVGTCFVEGITSFKRLDGLIAEKTREKEAKKH</sequence>
<reference evidence="3" key="1">
    <citation type="journal article" date="2020" name="Stud. Mycol.">
        <title>101 Dothideomycetes genomes: a test case for predicting lifestyles and emergence of pathogens.</title>
        <authorList>
            <person name="Haridas S."/>
            <person name="Albert R."/>
            <person name="Binder M."/>
            <person name="Bloem J."/>
            <person name="Labutti K."/>
            <person name="Salamov A."/>
            <person name="Andreopoulos B."/>
            <person name="Baker S."/>
            <person name="Barry K."/>
            <person name="Bills G."/>
            <person name="Bluhm B."/>
            <person name="Cannon C."/>
            <person name="Castanera R."/>
            <person name="Culley D."/>
            <person name="Daum C."/>
            <person name="Ezra D."/>
            <person name="Gonzalez J."/>
            <person name="Henrissat B."/>
            <person name="Kuo A."/>
            <person name="Liang C."/>
            <person name="Lipzen A."/>
            <person name="Lutzoni F."/>
            <person name="Magnuson J."/>
            <person name="Mondo S."/>
            <person name="Nolan M."/>
            <person name="Ohm R."/>
            <person name="Pangilinan J."/>
            <person name="Park H.-J."/>
            <person name="Ramirez L."/>
            <person name="Alfaro M."/>
            <person name="Sun H."/>
            <person name="Tritt A."/>
            <person name="Yoshinaga Y."/>
            <person name="Zwiers L.-H."/>
            <person name="Turgeon B."/>
            <person name="Goodwin S."/>
            <person name="Spatafora J."/>
            <person name="Crous P."/>
            <person name="Grigoriev I."/>
        </authorList>
    </citation>
    <scope>NUCLEOTIDE SEQUENCE</scope>
    <source>
        <strain evidence="3">CBS 109.77</strain>
    </source>
</reference>
<evidence type="ECO:0000256" key="1">
    <source>
        <dbReference type="SAM" id="Phobius"/>
    </source>
</evidence>
<dbReference type="InterPro" id="IPR019595">
    <property type="entry name" value="DUF2470"/>
</dbReference>
<keyword evidence="1" id="KW-0472">Membrane</keyword>
<protein>
    <submittedName>
        <fullName evidence="3">Integral membrane protein-like protein</fullName>
    </submittedName>
</protein>
<feature type="transmembrane region" description="Helical" evidence="1">
    <location>
        <begin position="149"/>
        <end position="170"/>
    </location>
</feature>
<feature type="transmembrane region" description="Helical" evidence="1">
    <location>
        <begin position="190"/>
        <end position="209"/>
    </location>
</feature>
<evidence type="ECO:0000313" key="3">
    <source>
        <dbReference type="EMBL" id="KAF2796813.1"/>
    </source>
</evidence>
<keyword evidence="1" id="KW-1133">Transmembrane helix</keyword>
<evidence type="ECO:0000259" key="2">
    <source>
        <dbReference type="Pfam" id="PF10615"/>
    </source>
</evidence>
<dbReference type="OrthoDB" id="5553410at2759"/>
<dbReference type="PANTHER" id="PTHR37783:SF1">
    <property type="entry name" value="MEMBRANE PROTEIN, PUTATIVE (AFU_ORTHOLOGUE AFUA_1G04315)-RELATED"/>
    <property type="match status" value="1"/>
</dbReference>
<name>A0A6A6XL39_9PLEO</name>
<proteinExistence type="predicted"/>